<evidence type="ECO:0000313" key="3">
    <source>
        <dbReference type="Proteomes" id="UP001500886"/>
    </source>
</evidence>
<evidence type="ECO:0000313" key="2">
    <source>
        <dbReference type="EMBL" id="GAA2713632.1"/>
    </source>
</evidence>
<comment type="caution">
    <text evidence="2">The sequence shown here is derived from an EMBL/GenBank/DDBJ whole genome shotgun (WGS) entry which is preliminary data.</text>
</comment>
<keyword evidence="3" id="KW-1185">Reference proteome</keyword>
<feature type="compositionally biased region" description="Low complexity" evidence="1">
    <location>
        <begin position="22"/>
        <end position="34"/>
    </location>
</feature>
<feature type="region of interest" description="Disordered" evidence="1">
    <location>
        <begin position="1"/>
        <end position="38"/>
    </location>
</feature>
<organism evidence="2 3">
    <name type="scientific">Streptomyces luteosporeus</name>
    <dbReference type="NCBI Taxonomy" id="173856"/>
    <lineage>
        <taxon>Bacteria</taxon>
        <taxon>Bacillati</taxon>
        <taxon>Actinomycetota</taxon>
        <taxon>Actinomycetes</taxon>
        <taxon>Kitasatosporales</taxon>
        <taxon>Streptomycetaceae</taxon>
        <taxon>Streptomyces</taxon>
    </lineage>
</organism>
<sequence>MRRYGGEVRPGGPVRRGRSGERAGAGTSTPSGGAETDLCCRAPAGVDVIVIPPARMRLRVYVPYVGPPAPLDPAQLTDFPVILGEDVRFRISNPRS</sequence>
<evidence type="ECO:0000256" key="1">
    <source>
        <dbReference type="SAM" id="MobiDB-lite"/>
    </source>
</evidence>
<accession>A0ABP6G471</accession>
<protein>
    <submittedName>
        <fullName evidence="2">Uncharacterized protein</fullName>
    </submittedName>
</protein>
<dbReference type="EMBL" id="BAAASL010000006">
    <property type="protein sequence ID" value="GAA2713632.1"/>
    <property type="molecule type" value="Genomic_DNA"/>
</dbReference>
<name>A0ABP6G471_9ACTN</name>
<proteinExistence type="predicted"/>
<gene>
    <name evidence="2" type="ORF">GCM10010315_19570</name>
</gene>
<dbReference type="Proteomes" id="UP001500886">
    <property type="component" value="Unassembled WGS sequence"/>
</dbReference>
<reference evidence="3" key="1">
    <citation type="journal article" date="2019" name="Int. J. Syst. Evol. Microbiol.">
        <title>The Global Catalogue of Microorganisms (GCM) 10K type strain sequencing project: providing services to taxonomists for standard genome sequencing and annotation.</title>
        <authorList>
            <consortium name="The Broad Institute Genomics Platform"/>
            <consortium name="The Broad Institute Genome Sequencing Center for Infectious Disease"/>
            <person name="Wu L."/>
            <person name="Ma J."/>
        </authorList>
    </citation>
    <scope>NUCLEOTIDE SEQUENCE [LARGE SCALE GENOMIC DNA]</scope>
    <source>
        <strain evidence="3">JCM 4542</strain>
    </source>
</reference>